<gene>
    <name evidence="1" type="ORF">BDN72DRAFT_865844</name>
</gene>
<evidence type="ECO:0000313" key="2">
    <source>
        <dbReference type="Proteomes" id="UP000308600"/>
    </source>
</evidence>
<evidence type="ECO:0000313" key="1">
    <source>
        <dbReference type="EMBL" id="TFK58547.1"/>
    </source>
</evidence>
<sequence length="539" mass="58183">MGSLLAGSLVSISVFQIGVPPLGPGSLNQKPKNQAYKFCLAFQHKNQSIIDRDVQAKRKGNVRSYRRQRDRDEGEWKLNQASDASEGDADHIIDQEDDELLSDDAEAILEHGTPTAKESLAIERILASRPVKAEGQVKAGGQVSDIQTDTDDDSQFSNSDDESSFASRRSVTPAPQLHLSFQARSSRYQNPGKVSSPHLPSAGAGAEIGPAPRSYLPAGTSPCQRVGDLSSPRLSSAGSAGLRTPTPGPSAEIGSATRSHPLAGSSPYRYPSELSSPRLFSTGSVGPRTPTLVANTEIERPGSSQLRNSLYTSAPDVTLSQLFRGDTASPYRVPEEDENSVGLSGLTPSPFSPQVNFGGVLLAPTNSDRGTPAPSTMVVITEAVHSPPTSPRISIAPTHPRSTASLPPLQMPATTNIYETSTVKGIVEHISCVQNELHTFDTESGRQLLNILYRRLVVISARLVIEEFYDKHNERITLKQLGYPQPVRHLIRRTLKSIDVEEAMNEAFRGHMSLTNVDTLCNEFRGALNFAIAYSPDSA</sequence>
<organism evidence="1 2">
    <name type="scientific">Pluteus cervinus</name>
    <dbReference type="NCBI Taxonomy" id="181527"/>
    <lineage>
        <taxon>Eukaryota</taxon>
        <taxon>Fungi</taxon>
        <taxon>Dikarya</taxon>
        <taxon>Basidiomycota</taxon>
        <taxon>Agaricomycotina</taxon>
        <taxon>Agaricomycetes</taxon>
        <taxon>Agaricomycetidae</taxon>
        <taxon>Agaricales</taxon>
        <taxon>Pluteineae</taxon>
        <taxon>Pluteaceae</taxon>
        <taxon>Pluteus</taxon>
    </lineage>
</organism>
<dbReference type="Proteomes" id="UP000308600">
    <property type="component" value="Unassembled WGS sequence"/>
</dbReference>
<reference evidence="1 2" key="1">
    <citation type="journal article" date="2019" name="Nat. Ecol. Evol.">
        <title>Megaphylogeny resolves global patterns of mushroom evolution.</title>
        <authorList>
            <person name="Varga T."/>
            <person name="Krizsan K."/>
            <person name="Foldi C."/>
            <person name="Dima B."/>
            <person name="Sanchez-Garcia M."/>
            <person name="Sanchez-Ramirez S."/>
            <person name="Szollosi G.J."/>
            <person name="Szarkandi J.G."/>
            <person name="Papp V."/>
            <person name="Albert L."/>
            <person name="Andreopoulos W."/>
            <person name="Angelini C."/>
            <person name="Antonin V."/>
            <person name="Barry K.W."/>
            <person name="Bougher N.L."/>
            <person name="Buchanan P."/>
            <person name="Buyck B."/>
            <person name="Bense V."/>
            <person name="Catcheside P."/>
            <person name="Chovatia M."/>
            <person name="Cooper J."/>
            <person name="Damon W."/>
            <person name="Desjardin D."/>
            <person name="Finy P."/>
            <person name="Geml J."/>
            <person name="Haridas S."/>
            <person name="Hughes K."/>
            <person name="Justo A."/>
            <person name="Karasinski D."/>
            <person name="Kautmanova I."/>
            <person name="Kiss B."/>
            <person name="Kocsube S."/>
            <person name="Kotiranta H."/>
            <person name="LaButti K.M."/>
            <person name="Lechner B.E."/>
            <person name="Liimatainen K."/>
            <person name="Lipzen A."/>
            <person name="Lukacs Z."/>
            <person name="Mihaltcheva S."/>
            <person name="Morgado L.N."/>
            <person name="Niskanen T."/>
            <person name="Noordeloos M.E."/>
            <person name="Ohm R.A."/>
            <person name="Ortiz-Santana B."/>
            <person name="Ovrebo C."/>
            <person name="Racz N."/>
            <person name="Riley R."/>
            <person name="Savchenko A."/>
            <person name="Shiryaev A."/>
            <person name="Soop K."/>
            <person name="Spirin V."/>
            <person name="Szebenyi C."/>
            <person name="Tomsovsky M."/>
            <person name="Tulloss R.E."/>
            <person name="Uehling J."/>
            <person name="Grigoriev I.V."/>
            <person name="Vagvolgyi C."/>
            <person name="Papp T."/>
            <person name="Martin F.M."/>
            <person name="Miettinen O."/>
            <person name="Hibbett D.S."/>
            <person name="Nagy L.G."/>
        </authorList>
    </citation>
    <scope>NUCLEOTIDE SEQUENCE [LARGE SCALE GENOMIC DNA]</scope>
    <source>
        <strain evidence="1 2">NL-1719</strain>
    </source>
</reference>
<dbReference type="EMBL" id="ML209306">
    <property type="protein sequence ID" value="TFK58547.1"/>
    <property type="molecule type" value="Genomic_DNA"/>
</dbReference>
<proteinExistence type="predicted"/>
<protein>
    <submittedName>
        <fullName evidence="1">Uncharacterized protein</fullName>
    </submittedName>
</protein>
<name>A0ACD2ZYN5_9AGAR</name>
<keyword evidence="2" id="KW-1185">Reference proteome</keyword>
<accession>A0ACD2ZYN5</accession>